<dbReference type="AlphaFoldDB" id="A0A1S3FZD8"/>
<dbReference type="InterPro" id="IPR002190">
    <property type="entry name" value="MHD_dom"/>
</dbReference>
<accession>A0A1S3FZD8</accession>
<dbReference type="GO" id="GO:0000122">
    <property type="term" value="P:negative regulation of transcription by RNA polymerase II"/>
    <property type="evidence" value="ECO:0007669"/>
    <property type="project" value="TreeGrafter"/>
</dbReference>
<evidence type="ECO:0000256" key="1">
    <source>
        <dbReference type="SAM" id="MobiDB-lite"/>
    </source>
</evidence>
<dbReference type="InterPro" id="IPR041898">
    <property type="entry name" value="MAGE_WH1"/>
</dbReference>
<dbReference type="SMART" id="SM01373">
    <property type="entry name" value="MAGE"/>
    <property type="match status" value="1"/>
</dbReference>
<dbReference type="InterPro" id="IPR021072">
    <property type="entry name" value="MAGE_N"/>
</dbReference>
<dbReference type="GeneID" id="105993265"/>
<dbReference type="KEGG" id="dord:105993265"/>
<reference evidence="4" key="1">
    <citation type="submission" date="2025-08" db="UniProtKB">
        <authorList>
            <consortium name="RefSeq"/>
        </authorList>
    </citation>
    <scope>IDENTIFICATION</scope>
    <source>
        <tissue evidence="4">Kidney</tissue>
    </source>
</reference>
<feature type="compositionally biased region" description="Polar residues" evidence="1">
    <location>
        <begin position="91"/>
        <end position="101"/>
    </location>
</feature>
<feature type="compositionally biased region" description="Polar residues" evidence="1">
    <location>
        <begin position="50"/>
        <end position="61"/>
    </location>
</feature>
<dbReference type="Gene3D" id="1.10.10.1200">
    <property type="entry name" value="MAGE homology domain, winged helix WH1 motif"/>
    <property type="match status" value="1"/>
</dbReference>
<dbReference type="PANTHER" id="PTHR11736:SF35">
    <property type="entry name" value="MELANOMA-ASSOCIATED ANTIGEN B5"/>
    <property type="match status" value="1"/>
</dbReference>
<evidence type="ECO:0000313" key="4">
    <source>
        <dbReference type="RefSeq" id="XP_012881923.1"/>
    </source>
</evidence>
<dbReference type="OrthoDB" id="205198at2759"/>
<dbReference type="Pfam" id="PF12440">
    <property type="entry name" value="MAGE_N"/>
    <property type="match status" value="1"/>
</dbReference>
<evidence type="ECO:0000313" key="3">
    <source>
        <dbReference type="Proteomes" id="UP000081671"/>
    </source>
</evidence>
<dbReference type="InterPro" id="IPR037445">
    <property type="entry name" value="MAGE"/>
</dbReference>
<proteinExistence type="predicted"/>
<organism evidence="3 4">
    <name type="scientific">Dipodomys ordii</name>
    <name type="common">Ord's kangaroo rat</name>
    <dbReference type="NCBI Taxonomy" id="10020"/>
    <lineage>
        <taxon>Eukaryota</taxon>
        <taxon>Metazoa</taxon>
        <taxon>Chordata</taxon>
        <taxon>Craniata</taxon>
        <taxon>Vertebrata</taxon>
        <taxon>Euteleostomi</taxon>
        <taxon>Mammalia</taxon>
        <taxon>Eutheria</taxon>
        <taxon>Euarchontoglires</taxon>
        <taxon>Glires</taxon>
        <taxon>Rodentia</taxon>
        <taxon>Castorimorpha</taxon>
        <taxon>Heteromyidae</taxon>
        <taxon>Dipodomyinae</taxon>
        <taxon>Dipodomys</taxon>
    </lineage>
</organism>
<keyword evidence="3" id="KW-1185">Reference proteome</keyword>
<feature type="compositionally biased region" description="Polar residues" evidence="1">
    <location>
        <begin position="17"/>
        <end position="31"/>
    </location>
</feature>
<feature type="domain" description="MAGE" evidence="2">
    <location>
        <begin position="111"/>
        <end position="310"/>
    </location>
</feature>
<dbReference type="GO" id="GO:0005634">
    <property type="term" value="C:nucleus"/>
    <property type="evidence" value="ECO:0007669"/>
    <property type="project" value="TreeGrafter"/>
</dbReference>
<sequence length="328" mass="37845">MSLEENNLRIEEEHQETLQTSSDHSVAQASEATEEEPPYPCSVAPEEDLQNSSVPEPSNIPQEPYTIPSPSRSVVEFLSSRSNRRKKSQQDNEGPSTSTATACTANFNDFLDDKVDLMEHYILYRFERQLPIFKEDLIRFVDAMDEEEFAEILQRTSENIEIFFGVTVQGVDTDNIQYELVSKLKLPNNGRIHAGNGLPKTGFVMTILGVIFMMGNHVTEEDLWKFLKQMHVRPGKRHYVFGEPHKLVSEDLVTLQYLEYRQIPNSDPPCYEFLWGPKAYRETNKMEVLEFLAKVSKNDPRKFSTHYEEALKDIEERAKANKKSQDEE</sequence>
<dbReference type="Gene3D" id="1.10.10.1210">
    <property type="entry name" value="MAGE homology domain, winged helix WH2 motif"/>
    <property type="match status" value="1"/>
</dbReference>
<dbReference type="RefSeq" id="XP_012881923.1">
    <property type="nucleotide sequence ID" value="XM_013026469.1"/>
</dbReference>
<dbReference type="FunFam" id="1.10.10.1210:FF:000001">
    <property type="entry name" value="melanoma-associated antigen D1"/>
    <property type="match status" value="1"/>
</dbReference>
<protein>
    <submittedName>
        <fullName evidence="4">Melanoma-associated antigen B5-like</fullName>
    </submittedName>
</protein>
<dbReference type="PROSITE" id="PS50838">
    <property type="entry name" value="MAGE"/>
    <property type="match status" value="1"/>
</dbReference>
<name>A0A1S3FZD8_DIPOR</name>
<evidence type="ECO:0000259" key="2">
    <source>
        <dbReference type="PROSITE" id="PS50838"/>
    </source>
</evidence>
<dbReference type="InParanoid" id="A0A1S3FZD8"/>
<gene>
    <name evidence="4" type="primary">LOC105993265</name>
</gene>
<dbReference type="Proteomes" id="UP000081671">
    <property type="component" value="Unplaced"/>
</dbReference>
<dbReference type="Pfam" id="PF01454">
    <property type="entry name" value="MAGE"/>
    <property type="match status" value="1"/>
</dbReference>
<feature type="region of interest" description="Disordered" evidence="1">
    <location>
        <begin position="1"/>
        <end position="101"/>
    </location>
</feature>
<dbReference type="InterPro" id="IPR041899">
    <property type="entry name" value="MAGE_WH2"/>
</dbReference>
<feature type="compositionally biased region" description="Basic and acidic residues" evidence="1">
    <location>
        <begin position="1"/>
        <end position="16"/>
    </location>
</feature>
<dbReference type="PANTHER" id="PTHR11736">
    <property type="entry name" value="MELANOMA-ASSOCIATED ANTIGEN MAGE ANTIGEN"/>
    <property type="match status" value="1"/>
</dbReference>